<evidence type="ECO:0000313" key="1">
    <source>
        <dbReference type="EMBL" id="GIX79219.1"/>
    </source>
</evidence>
<name>A0AAV4N4D4_CAEEX</name>
<sequence length="147" mass="16274">MGTYTSTAALGIPEVPFSIQLWVAIFCGELTTVPLRPLSSESVQPIWPQSVGQTENQNFSLALSSLGDVWSVLFSRHSVVANSKTPQSWLPCGTHQHLGLLQRHLPGASTANTHCRPLRFGLFFHLRVDDCMMLRVVNTYPNTLVLE</sequence>
<dbReference type="AlphaFoldDB" id="A0AAV4N4D4"/>
<dbReference type="EMBL" id="BPLR01002911">
    <property type="protein sequence ID" value="GIX79219.1"/>
    <property type="molecule type" value="Genomic_DNA"/>
</dbReference>
<dbReference type="Proteomes" id="UP001054945">
    <property type="component" value="Unassembled WGS sequence"/>
</dbReference>
<comment type="caution">
    <text evidence="1">The sequence shown here is derived from an EMBL/GenBank/DDBJ whole genome shotgun (WGS) entry which is preliminary data.</text>
</comment>
<organism evidence="1 2">
    <name type="scientific">Caerostris extrusa</name>
    <name type="common">Bark spider</name>
    <name type="synonym">Caerostris bankana</name>
    <dbReference type="NCBI Taxonomy" id="172846"/>
    <lineage>
        <taxon>Eukaryota</taxon>
        <taxon>Metazoa</taxon>
        <taxon>Ecdysozoa</taxon>
        <taxon>Arthropoda</taxon>
        <taxon>Chelicerata</taxon>
        <taxon>Arachnida</taxon>
        <taxon>Araneae</taxon>
        <taxon>Araneomorphae</taxon>
        <taxon>Entelegynae</taxon>
        <taxon>Araneoidea</taxon>
        <taxon>Araneidae</taxon>
        <taxon>Caerostris</taxon>
    </lineage>
</organism>
<proteinExistence type="predicted"/>
<gene>
    <name evidence="1" type="ORF">CEXT_753221</name>
</gene>
<accession>A0AAV4N4D4</accession>
<reference evidence="1 2" key="1">
    <citation type="submission" date="2021-06" db="EMBL/GenBank/DDBJ databases">
        <title>Caerostris extrusa draft genome.</title>
        <authorList>
            <person name="Kono N."/>
            <person name="Arakawa K."/>
        </authorList>
    </citation>
    <scope>NUCLEOTIDE SEQUENCE [LARGE SCALE GENOMIC DNA]</scope>
</reference>
<protein>
    <submittedName>
        <fullName evidence="1">Uncharacterized protein</fullName>
    </submittedName>
</protein>
<keyword evidence="2" id="KW-1185">Reference proteome</keyword>
<evidence type="ECO:0000313" key="2">
    <source>
        <dbReference type="Proteomes" id="UP001054945"/>
    </source>
</evidence>